<gene>
    <name evidence="1" type="ORF">LHA35_26925</name>
</gene>
<dbReference type="Proteomes" id="UP001139311">
    <property type="component" value="Unassembled WGS sequence"/>
</dbReference>
<proteinExistence type="predicted"/>
<organism evidence="1 2">
    <name type="scientific">Roseicella aerolata</name>
    <dbReference type="NCBI Taxonomy" id="2883479"/>
    <lineage>
        <taxon>Bacteria</taxon>
        <taxon>Pseudomonadati</taxon>
        <taxon>Pseudomonadota</taxon>
        <taxon>Alphaproteobacteria</taxon>
        <taxon>Acetobacterales</taxon>
        <taxon>Roseomonadaceae</taxon>
        <taxon>Roseicella</taxon>
    </lineage>
</organism>
<accession>A0A9X1ILK0</accession>
<protein>
    <submittedName>
        <fullName evidence="1">Uncharacterized protein</fullName>
    </submittedName>
</protein>
<evidence type="ECO:0000313" key="2">
    <source>
        <dbReference type="Proteomes" id="UP001139311"/>
    </source>
</evidence>
<keyword evidence="2" id="KW-1185">Reference proteome</keyword>
<evidence type="ECO:0000313" key="1">
    <source>
        <dbReference type="EMBL" id="MCB4825350.1"/>
    </source>
</evidence>
<dbReference type="EMBL" id="JAJAQI010000085">
    <property type="protein sequence ID" value="MCB4825350.1"/>
    <property type="molecule type" value="Genomic_DNA"/>
</dbReference>
<dbReference type="RefSeq" id="WP_226614199.1">
    <property type="nucleotide sequence ID" value="NZ_JAJAQI010000085.1"/>
</dbReference>
<reference evidence="1" key="1">
    <citation type="submission" date="2021-10" db="EMBL/GenBank/DDBJ databases">
        <title>Roseicella aerolatum sp. nov., isolated from aerosols of e-waste dismantling site.</title>
        <authorList>
            <person name="Qin T."/>
        </authorList>
    </citation>
    <scope>NUCLEOTIDE SEQUENCE</scope>
    <source>
        <strain evidence="1">GB24</strain>
    </source>
</reference>
<dbReference type="AlphaFoldDB" id="A0A9X1ILK0"/>
<sequence>MSGPDDYMREQAEQLAQHLRLNDGKSGYVAAEEGQYHVYVRRKWPGKQIAEWDGVPVVWHENVGTHKAARR</sequence>
<name>A0A9X1ILK0_9PROT</name>
<comment type="caution">
    <text evidence="1">The sequence shown here is derived from an EMBL/GenBank/DDBJ whole genome shotgun (WGS) entry which is preliminary data.</text>
</comment>